<feature type="domain" description="Saccharopine dehydrogenase NADP binding" evidence="1">
    <location>
        <begin position="12"/>
        <end position="72"/>
    </location>
</feature>
<dbReference type="EMBL" id="AP014967">
    <property type="protein sequence ID" value="BAT12611.1"/>
    <property type="molecule type" value="Genomic_DNA"/>
</dbReference>
<keyword evidence="3" id="KW-1185">Reference proteome</keyword>
<evidence type="ECO:0000313" key="2">
    <source>
        <dbReference type="EMBL" id="BAT12611.1"/>
    </source>
</evidence>
<dbReference type="InterPro" id="IPR036291">
    <property type="entry name" value="NAD(P)-bd_dom_sf"/>
</dbReference>
<sequence length="100" mass="11273">PFVEYPFFLVREKGESLASKLGDESEFVQVDIRDRNMLEEVLQDVDLVVHAAGPFQRENECTVLQAAIATKTIRGEQRVSMNKQKIAVSQLLQLPASILE</sequence>
<dbReference type="Gene3D" id="3.40.50.720">
    <property type="entry name" value="NAD(P)-binding Rossmann-like Domain"/>
    <property type="match status" value="1"/>
</dbReference>
<protein>
    <submittedName>
        <fullName evidence="2">Os11g0140700 protein</fullName>
    </submittedName>
</protein>
<reference evidence="3" key="1">
    <citation type="journal article" date="2005" name="Nature">
        <title>The map-based sequence of the rice genome.</title>
        <authorList>
            <consortium name="International rice genome sequencing project (IRGSP)"/>
            <person name="Matsumoto T."/>
            <person name="Wu J."/>
            <person name="Kanamori H."/>
            <person name="Katayose Y."/>
            <person name="Fujisawa M."/>
            <person name="Namiki N."/>
            <person name="Mizuno H."/>
            <person name="Yamamoto K."/>
            <person name="Antonio B.A."/>
            <person name="Baba T."/>
            <person name="Sakata K."/>
            <person name="Nagamura Y."/>
            <person name="Aoki H."/>
            <person name="Arikawa K."/>
            <person name="Arita K."/>
            <person name="Bito T."/>
            <person name="Chiden Y."/>
            <person name="Fujitsuka N."/>
            <person name="Fukunaka R."/>
            <person name="Hamada M."/>
            <person name="Harada C."/>
            <person name="Hayashi A."/>
            <person name="Hijishita S."/>
            <person name="Honda M."/>
            <person name="Hosokawa S."/>
            <person name="Ichikawa Y."/>
            <person name="Idonuma A."/>
            <person name="Iijima M."/>
            <person name="Ikeda M."/>
            <person name="Ikeno M."/>
            <person name="Ito K."/>
            <person name="Ito S."/>
            <person name="Ito T."/>
            <person name="Ito Y."/>
            <person name="Ito Y."/>
            <person name="Iwabuchi A."/>
            <person name="Kamiya K."/>
            <person name="Karasawa W."/>
            <person name="Kurita K."/>
            <person name="Katagiri S."/>
            <person name="Kikuta A."/>
            <person name="Kobayashi H."/>
            <person name="Kobayashi N."/>
            <person name="Machita K."/>
            <person name="Maehara T."/>
            <person name="Masukawa M."/>
            <person name="Mizubayashi T."/>
            <person name="Mukai Y."/>
            <person name="Nagasaki H."/>
            <person name="Nagata Y."/>
            <person name="Naito S."/>
            <person name="Nakashima M."/>
            <person name="Nakama Y."/>
            <person name="Nakamichi Y."/>
            <person name="Nakamura M."/>
            <person name="Meguro A."/>
            <person name="Negishi M."/>
            <person name="Ohta I."/>
            <person name="Ohta T."/>
            <person name="Okamoto M."/>
            <person name="Ono N."/>
            <person name="Saji S."/>
            <person name="Sakaguchi M."/>
            <person name="Sakai K."/>
            <person name="Shibata M."/>
            <person name="Shimokawa T."/>
            <person name="Song J."/>
            <person name="Takazaki Y."/>
            <person name="Terasawa K."/>
            <person name="Tsugane M."/>
            <person name="Tsuji K."/>
            <person name="Ueda S."/>
            <person name="Waki K."/>
            <person name="Yamagata H."/>
            <person name="Yamamoto M."/>
            <person name="Yamamoto S."/>
            <person name="Yamane H."/>
            <person name="Yoshiki S."/>
            <person name="Yoshihara R."/>
            <person name="Yukawa K."/>
            <person name="Zhong H."/>
            <person name="Yano M."/>
            <person name="Yuan Q."/>
            <person name="Ouyang S."/>
            <person name="Liu J."/>
            <person name="Jones K.M."/>
            <person name="Gansberger K."/>
            <person name="Moffat K."/>
            <person name="Hill J."/>
            <person name="Bera J."/>
            <person name="Fadrosh D."/>
            <person name="Jin S."/>
            <person name="Johri S."/>
            <person name="Kim M."/>
            <person name="Overton L."/>
            <person name="Reardon M."/>
            <person name="Tsitrin T."/>
            <person name="Vuong H."/>
            <person name="Weaver B."/>
            <person name="Ciecko A."/>
            <person name="Tallon L."/>
            <person name="Jackson J."/>
            <person name="Pai G."/>
            <person name="Aken S.V."/>
            <person name="Utterback T."/>
            <person name="Reidmuller S."/>
            <person name="Feldblyum T."/>
            <person name="Hsiao J."/>
            <person name="Zismann V."/>
            <person name="Iobst S."/>
            <person name="de Vazeille A.R."/>
            <person name="Buell C.R."/>
            <person name="Ying K."/>
            <person name="Li Y."/>
            <person name="Lu T."/>
            <person name="Huang Y."/>
            <person name="Zhao Q."/>
            <person name="Feng Q."/>
            <person name="Zhang L."/>
            <person name="Zhu J."/>
            <person name="Weng Q."/>
            <person name="Mu J."/>
            <person name="Lu Y."/>
            <person name="Fan D."/>
            <person name="Liu Y."/>
            <person name="Guan J."/>
            <person name="Zhang Y."/>
            <person name="Yu S."/>
            <person name="Liu X."/>
            <person name="Zhang Y."/>
            <person name="Hong G."/>
            <person name="Han B."/>
            <person name="Choisne N."/>
            <person name="Demange N."/>
            <person name="Orjeda G."/>
            <person name="Samain S."/>
            <person name="Cattolico L."/>
            <person name="Pelletier E."/>
            <person name="Couloux A."/>
            <person name="Segurens B."/>
            <person name="Wincker P."/>
            <person name="D'Hont A."/>
            <person name="Scarpelli C."/>
            <person name="Weissenbach J."/>
            <person name="Salanoubat M."/>
            <person name="Quetier F."/>
            <person name="Yu Y."/>
            <person name="Kim H.R."/>
            <person name="Rambo T."/>
            <person name="Currie J."/>
            <person name="Collura K."/>
            <person name="Luo M."/>
            <person name="Yang T."/>
            <person name="Ammiraju J.S.S."/>
            <person name="Engler F."/>
            <person name="Soderlund C."/>
            <person name="Wing R.A."/>
            <person name="Palmer L.E."/>
            <person name="de la Bastide M."/>
            <person name="Spiegel L."/>
            <person name="Nascimento L."/>
            <person name="Zutavern T."/>
            <person name="O'Shaughnessy A."/>
            <person name="Dike S."/>
            <person name="Dedhia N."/>
            <person name="Preston R."/>
            <person name="Balija V."/>
            <person name="McCombie W.R."/>
            <person name="Chow T."/>
            <person name="Chen H."/>
            <person name="Chung M."/>
            <person name="Chen C."/>
            <person name="Shaw J."/>
            <person name="Wu H."/>
            <person name="Hsiao K."/>
            <person name="Chao Y."/>
            <person name="Chu M."/>
            <person name="Cheng C."/>
            <person name="Hour A."/>
            <person name="Lee P."/>
            <person name="Lin S."/>
            <person name="Lin Y."/>
            <person name="Liou J."/>
            <person name="Liu S."/>
            <person name="Hsing Y."/>
            <person name="Raghuvanshi S."/>
            <person name="Mohanty A."/>
            <person name="Bharti A.K."/>
            <person name="Gaur A."/>
            <person name="Gupta V."/>
            <person name="Kumar D."/>
            <person name="Ravi V."/>
            <person name="Vij S."/>
            <person name="Kapur A."/>
            <person name="Khurana P."/>
            <person name="Khurana P."/>
            <person name="Khurana J.P."/>
            <person name="Tyagi A.K."/>
            <person name="Gaikwad K."/>
            <person name="Singh A."/>
            <person name="Dalal V."/>
            <person name="Srivastava S."/>
            <person name="Dixit A."/>
            <person name="Pal A.K."/>
            <person name="Ghazi I.A."/>
            <person name="Yadav M."/>
            <person name="Pandit A."/>
            <person name="Bhargava A."/>
            <person name="Sureshbabu K."/>
            <person name="Batra K."/>
            <person name="Sharma T.R."/>
            <person name="Mohapatra T."/>
            <person name="Singh N.K."/>
            <person name="Messing J."/>
            <person name="Nelson A.B."/>
            <person name="Fuks G."/>
            <person name="Kavchok S."/>
            <person name="Keizer G."/>
            <person name="Linton E."/>
            <person name="Llaca V."/>
            <person name="Song R."/>
            <person name="Tanyolac B."/>
            <person name="Young S."/>
            <person name="Ho-Il K."/>
            <person name="Hahn J.H."/>
            <person name="Sangsakoo G."/>
            <person name="Vanavichit A."/>
            <person name="de Mattos Luiz.A.T."/>
            <person name="Zimmer P.D."/>
            <person name="Malone G."/>
            <person name="Dellagostin O."/>
            <person name="de Oliveira A.C."/>
            <person name="Bevan M."/>
            <person name="Bancroft I."/>
            <person name="Minx P."/>
            <person name="Cordum H."/>
            <person name="Wilson R."/>
            <person name="Cheng Z."/>
            <person name="Jin W."/>
            <person name="Jiang J."/>
            <person name="Leong S.A."/>
            <person name="Iwama H."/>
            <person name="Gojobori T."/>
            <person name="Itoh T."/>
            <person name="Niimura Y."/>
            <person name="Fujii Y."/>
            <person name="Habara T."/>
            <person name="Sakai H."/>
            <person name="Sato Y."/>
            <person name="Wilson G."/>
            <person name="Kumar K."/>
            <person name="McCouch S."/>
            <person name="Juretic N."/>
            <person name="Hoen D."/>
            <person name="Wright S."/>
            <person name="Bruskiewich R."/>
            <person name="Bureau T."/>
            <person name="Miyao A."/>
            <person name="Hirochika H."/>
            <person name="Nishikawa T."/>
            <person name="Kadowaki K."/>
            <person name="Sugiura M."/>
            <person name="Burr B."/>
            <person name="Sasaki T."/>
        </authorList>
    </citation>
    <scope>NUCLEOTIDE SEQUENCE [LARGE SCALE GENOMIC DNA]</scope>
    <source>
        <strain evidence="3">cv. Nipponbare</strain>
    </source>
</reference>
<evidence type="ECO:0000313" key="3">
    <source>
        <dbReference type="Proteomes" id="UP000059680"/>
    </source>
</evidence>
<dbReference type="PANTHER" id="PTHR43796">
    <property type="entry name" value="CARBOXYNORSPERMIDINE SYNTHASE"/>
    <property type="match status" value="1"/>
</dbReference>
<dbReference type="Proteomes" id="UP000059680">
    <property type="component" value="Chromosome 11"/>
</dbReference>
<feature type="non-terminal residue" evidence="2">
    <location>
        <position position="1"/>
    </location>
</feature>
<reference evidence="2 3" key="3">
    <citation type="journal article" date="2013" name="Rice">
        <title>Improvement of the Oryza sativa Nipponbare reference genome using next generation sequence and optical map data.</title>
        <authorList>
            <person name="Kawahara Y."/>
            <person name="de la Bastide M."/>
            <person name="Hamilton J.P."/>
            <person name="Kanamori H."/>
            <person name="McCombie W.R."/>
            <person name="Ouyang S."/>
            <person name="Schwartz D.C."/>
            <person name="Tanaka T."/>
            <person name="Wu J."/>
            <person name="Zhou S."/>
            <person name="Childs K.L."/>
            <person name="Davidson R.M."/>
            <person name="Lin H."/>
            <person name="Quesada-Ocampo L."/>
            <person name="Vaillancourt B."/>
            <person name="Sakai H."/>
            <person name="Lee S.S."/>
            <person name="Kim J."/>
            <person name="Numa H."/>
            <person name="Itoh T."/>
            <person name="Buell C.R."/>
            <person name="Matsumoto T."/>
        </authorList>
    </citation>
    <scope>NUCLEOTIDE SEQUENCE [LARGE SCALE GENOMIC DNA]</scope>
    <source>
        <strain evidence="3">cv. Nipponbare</strain>
    </source>
</reference>
<dbReference type="Pfam" id="PF03435">
    <property type="entry name" value="Sacchrp_dh_NADP"/>
    <property type="match status" value="1"/>
</dbReference>
<dbReference type="ExpressionAtlas" id="A0A0P0XYX8">
    <property type="expression patterns" value="baseline and differential"/>
</dbReference>
<accession>A0A0P0XYX8</accession>
<dbReference type="AlphaFoldDB" id="A0A0P0XYX8"/>
<dbReference type="InterPro" id="IPR005097">
    <property type="entry name" value="Sacchrp_dh_NADP-bd"/>
</dbReference>
<proteinExistence type="predicted"/>
<dbReference type="Gramene" id="Os11t0140700-01">
    <property type="protein sequence ID" value="Os11t0140700-01"/>
    <property type="gene ID" value="Os11g0140700"/>
</dbReference>
<organism evidence="2 3">
    <name type="scientific">Oryza sativa subsp. japonica</name>
    <name type="common">Rice</name>
    <dbReference type="NCBI Taxonomy" id="39947"/>
    <lineage>
        <taxon>Eukaryota</taxon>
        <taxon>Viridiplantae</taxon>
        <taxon>Streptophyta</taxon>
        <taxon>Embryophyta</taxon>
        <taxon>Tracheophyta</taxon>
        <taxon>Spermatophyta</taxon>
        <taxon>Magnoliopsida</taxon>
        <taxon>Liliopsida</taxon>
        <taxon>Poales</taxon>
        <taxon>Poaceae</taxon>
        <taxon>BOP clade</taxon>
        <taxon>Oryzoideae</taxon>
        <taxon>Oryzeae</taxon>
        <taxon>Oryzinae</taxon>
        <taxon>Oryza</taxon>
        <taxon>Oryza sativa</taxon>
    </lineage>
</organism>
<dbReference type="SUPFAM" id="SSF51735">
    <property type="entry name" value="NAD(P)-binding Rossmann-fold domains"/>
    <property type="match status" value="1"/>
</dbReference>
<dbReference type="PANTHER" id="PTHR43796:SF2">
    <property type="entry name" value="CARBOXYNORSPERMIDINE SYNTHASE"/>
    <property type="match status" value="1"/>
</dbReference>
<evidence type="ECO:0000259" key="1">
    <source>
        <dbReference type="Pfam" id="PF03435"/>
    </source>
</evidence>
<reference evidence="2 3" key="2">
    <citation type="journal article" date="2013" name="Plant Cell Physiol.">
        <title>Rice Annotation Project Database (RAP-DB): an integrative and interactive database for rice genomics.</title>
        <authorList>
            <person name="Sakai H."/>
            <person name="Lee S.S."/>
            <person name="Tanaka T."/>
            <person name="Numa H."/>
            <person name="Kim J."/>
            <person name="Kawahara Y."/>
            <person name="Wakimoto H."/>
            <person name="Yang C.C."/>
            <person name="Iwamoto M."/>
            <person name="Abe T."/>
            <person name="Yamada Y."/>
            <person name="Muto A."/>
            <person name="Inokuchi H."/>
            <person name="Ikemura T."/>
            <person name="Matsumoto T."/>
            <person name="Sasaki T."/>
            <person name="Itoh T."/>
        </authorList>
    </citation>
    <scope>NUCLEOTIDE SEQUENCE [LARGE SCALE GENOMIC DNA]</scope>
    <source>
        <strain evidence="3">cv. Nipponbare</strain>
    </source>
</reference>
<gene>
    <name evidence="2" type="ordered locus">Os11g0140700</name>
    <name evidence="2" type="ORF">OSNPB_110140700</name>
</gene>
<name>A0A0P0XYX8_ORYSJ</name>